<keyword evidence="3" id="KW-1133">Transmembrane helix</keyword>
<comment type="caution">
    <text evidence="5">The sequence shown here is derived from an EMBL/GenBank/DDBJ whole genome shotgun (WGS) entry which is preliminary data.</text>
</comment>
<dbReference type="PROSITE" id="PS50022">
    <property type="entry name" value="FA58C_3"/>
    <property type="match status" value="1"/>
</dbReference>
<dbReference type="InterPro" id="IPR000421">
    <property type="entry name" value="FA58C"/>
</dbReference>
<organism evidence="5 6">
    <name type="scientific">Ligaoa zhengdingensis</name>
    <dbReference type="NCBI Taxonomy" id="2763658"/>
    <lineage>
        <taxon>Bacteria</taxon>
        <taxon>Bacillati</taxon>
        <taxon>Bacillota</taxon>
        <taxon>Clostridia</taxon>
        <taxon>Eubacteriales</taxon>
        <taxon>Oscillospiraceae</taxon>
        <taxon>Ligaoa</taxon>
    </lineage>
</organism>
<evidence type="ECO:0000259" key="4">
    <source>
        <dbReference type="PROSITE" id="PS50022"/>
    </source>
</evidence>
<evidence type="ECO:0000256" key="2">
    <source>
        <dbReference type="SAM" id="MobiDB-lite"/>
    </source>
</evidence>
<sequence length="433" mass="48032">MTENKRSSVVRSTISRRKRKNLGAVGLVVFVLALVGVIFIGKMSSDLTSHILDNTKEKERLENFILPVIMFDPLTFDLSDPEQPADPRMLLESSIWSTLLTNGSDKFAKDDYGSIILPATDVDVQAAKLFGSEVKLQHQTIADYEISYQYNEEQNAYYIPVTATMAVYTPKILEVTHKGDLYTLQVGYIPQGNLWQMTASGENAEPTPDKIMLMELKKIKGGYNIVALKDGPDTQALNSNPNQVTPQTPVNPDEEMLPPDETLNSEAPGEELTSSESDETSSSEVETPPVFSKVTASSTAASSGGHSYEASNVMDDDWETAWIEGKDDDGIGEYLLFEADSPQTLKGIRLTNGFTSDKYYTANNRITQVTIEFSDGTKVTEKLEGYDKLFEEGEFGEITFDTPVETTSVKIIIDEIERGSRYKDSCISEVQFF</sequence>
<dbReference type="RefSeq" id="WP_249282576.1">
    <property type="nucleotide sequence ID" value="NZ_JACRST010000006.1"/>
</dbReference>
<accession>A0A926I009</accession>
<keyword evidence="3" id="KW-0812">Transmembrane</keyword>
<protein>
    <submittedName>
        <fullName evidence="5">Discoidin domain-containing protein</fullName>
    </submittedName>
</protein>
<name>A0A926I009_9FIRM</name>
<dbReference type="Gene3D" id="2.60.120.260">
    <property type="entry name" value="Galactose-binding domain-like"/>
    <property type="match status" value="1"/>
</dbReference>
<gene>
    <name evidence="5" type="ORF">H8711_06065</name>
</gene>
<dbReference type="Proteomes" id="UP000653127">
    <property type="component" value="Unassembled WGS sequence"/>
</dbReference>
<evidence type="ECO:0000313" key="5">
    <source>
        <dbReference type="EMBL" id="MBC8546497.1"/>
    </source>
</evidence>
<keyword evidence="3" id="KW-0472">Membrane</keyword>
<feature type="compositionally biased region" description="Polar residues" evidence="2">
    <location>
        <begin position="235"/>
        <end position="250"/>
    </location>
</feature>
<reference evidence="5" key="1">
    <citation type="submission" date="2020-08" db="EMBL/GenBank/DDBJ databases">
        <title>Genome public.</title>
        <authorList>
            <person name="Liu C."/>
            <person name="Sun Q."/>
        </authorList>
    </citation>
    <scope>NUCLEOTIDE SEQUENCE</scope>
    <source>
        <strain evidence="5">NSJ-31</strain>
    </source>
</reference>
<keyword evidence="1" id="KW-0326">Glycosidase</keyword>
<dbReference type="EMBL" id="JACRST010000006">
    <property type="protein sequence ID" value="MBC8546497.1"/>
    <property type="molecule type" value="Genomic_DNA"/>
</dbReference>
<dbReference type="GO" id="GO:0016798">
    <property type="term" value="F:hydrolase activity, acting on glycosyl bonds"/>
    <property type="evidence" value="ECO:0007669"/>
    <property type="project" value="UniProtKB-KW"/>
</dbReference>
<keyword evidence="6" id="KW-1185">Reference proteome</keyword>
<dbReference type="AlphaFoldDB" id="A0A926I009"/>
<dbReference type="InterPro" id="IPR008979">
    <property type="entry name" value="Galactose-bd-like_sf"/>
</dbReference>
<evidence type="ECO:0000256" key="3">
    <source>
        <dbReference type="SAM" id="Phobius"/>
    </source>
</evidence>
<feature type="transmembrane region" description="Helical" evidence="3">
    <location>
        <begin position="21"/>
        <end position="41"/>
    </location>
</feature>
<feature type="domain" description="F5/8 type C" evidence="4">
    <location>
        <begin position="273"/>
        <end position="433"/>
    </location>
</feature>
<evidence type="ECO:0000256" key="1">
    <source>
        <dbReference type="ARBA" id="ARBA00023295"/>
    </source>
</evidence>
<dbReference type="InterPro" id="IPR057561">
    <property type="entry name" value="NADase_transloc"/>
</dbReference>
<dbReference type="SUPFAM" id="SSF49785">
    <property type="entry name" value="Galactose-binding domain-like"/>
    <property type="match status" value="1"/>
</dbReference>
<feature type="region of interest" description="Disordered" evidence="2">
    <location>
        <begin position="231"/>
        <end position="310"/>
    </location>
</feature>
<evidence type="ECO:0000313" key="6">
    <source>
        <dbReference type="Proteomes" id="UP000653127"/>
    </source>
</evidence>
<proteinExistence type="predicted"/>
<keyword evidence="1" id="KW-0378">Hydrolase</keyword>
<dbReference type="NCBIfam" id="NF047619">
    <property type="entry name" value="NADase_discoid"/>
    <property type="match status" value="1"/>
</dbReference>
<dbReference type="Pfam" id="PF25302">
    <property type="entry name" value="NADase_transloc"/>
    <property type="match status" value="1"/>
</dbReference>